<keyword evidence="1" id="KW-0472">Membrane</keyword>
<protein>
    <submittedName>
        <fullName evidence="2">Uncharacterized protein</fullName>
    </submittedName>
</protein>
<dbReference type="GO" id="GO:0005789">
    <property type="term" value="C:endoplasmic reticulum membrane"/>
    <property type="evidence" value="ECO:0007669"/>
    <property type="project" value="TreeGrafter"/>
</dbReference>
<keyword evidence="1" id="KW-1133">Transmembrane helix</keyword>
<organism evidence="2 3">
    <name type="scientific">Ignelater luminosus</name>
    <name type="common">Cucubano</name>
    <name type="synonym">Pyrophorus luminosus</name>
    <dbReference type="NCBI Taxonomy" id="2038154"/>
    <lineage>
        <taxon>Eukaryota</taxon>
        <taxon>Metazoa</taxon>
        <taxon>Ecdysozoa</taxon>
        <taxon>Arthropoda</taxon>
        <taxon>Hexapoda</taxon>
        <taxon>Insecta</taxon>
        <taxon>Pterygota</taxon>
        <taxon>Neoptera</taxon>
        <taxon>Endopterygota</taxon>
        <taxon>Coleoptera</taxon>
        <taxon>Polyphaga</taxon>
        <taxon>Elateriformia</taxon>
        <taxon>Elateroidea</taxon>
        <taxon>Elateridae</taxon>
        <taxon>Agrypninae</taxon>
        <taxon>Pyrophorini</taxon>
        <taxon>Ignelater</taxon>
    </lineage>
</organism>
<dbReference type="AlphaFoldDB" id="A0A8K0CYD7"/>
<evidence type="ECO:0000313" key="2">
    <source>
        <dbReference type="EMBL" id="KAF2896003.1"/>
    </source>
</evidence>
<keyword evidence="1" id="KW-0812">Transmembrane</keyword>
<gene>
    <name evidence="2" type="ORF">ILUMI_10170</name>
</gene>
<dbReference type="OrthoDB" id="10249433at2759"/>
<dbReference type="Gene3D" id="3.40.50.1820">
    <property type="entry name" value="alpha/beta hydrolase"/>
    <property type="match status" value="1"/>
</dbReference>
<dbReference type="PANTHER" id="PTHR12277">
    <property type="entry name" value="ALPHA/BETA HYDROLASE DOMAIN-CONTAINING PROTEIN"/>
    <property type="match status" value="1"/>
</dbReference>
<feature type="transmembrane region" description="Helical" evidence="1">
    <location>
        <begin position="35"/>
        <end position="59"/>
    </location>
</feature>
<reference evidence="2" key="1">
    <citation type="submission" date="2019-08" db="EMBL/GenBank/DDBJ databases">
        <title>The genome of the North American firefly Photinus pyralis.</title>
        <authorList>
            <consortium name="Photinus pyralis genome working group"/>
            <person name="Fallon T.R."/>
            <person name="Sander Lower S.E."/>
            <person name="Weng J.-K."/>
        </authorList>
    </citation>
    <scope>NUCLEOTIDE SEQUENCE</scope>
    <source>
        <strain evidence="2">TRF0915ILg1</strain>
        <tissue evidence="2">Whole body</tissue>
    </source>
</reference>
<evidence type="ECO:0000256" key="1">
    <source>
        <dbReference type="SAM" id="Phobius"/>
    </source>
</evidence>
<dbReference type="GO" id="GO:0004622">
    <property type="term" value="F:phosphatidylcholine lysophospholipase activity"/>
    <property type="evidence" value="ECO:0007669"/>
    <property type="project" value="TreeGrafter"/>
</dbReference>
<accession>A0A8K0CYD7</accession>
<dbReference type="EMBL" id="VTPC01005439">
    <property type="protein sequence ID" value="KAF2896003.1"/>
    <property type="molecule type" value="Genomic_DNA"/>
</dbReference>
<dbReference type="GO" id="GO:0052651">
    <property type="term" value="P:monoacylglycerol catabolic process"/>
    <property type="evidence" value="ECO:0007669"/>
    <property type="project" value="TreeGrafter"/>
</dbReference>
<comment type="caution">
    <text evidence="2">The sequence shown here is derived from an EMBL/GenBank/DDBJ whole genome shotgun (WGS) entry which is preliminary data.</text>
</comment>
<proteinExistence type="predicted"/>
<evidence type="ECO:0000313" key="3">
    <source>
        <dbReference type="Proteomes" id="UP000801492"/>
    </source>
</evidence>
<sequence>MAAKRRREVSHLIVENNEEKKELTLQQRLCKYCKIFTITSVILIIIVFILAFVVLPLIFMNTVKWQEWLIFHNHNVTPQNPEFRYPEKYNMEAVENLYVTVDLSSHLSLGVWYILPEQLISNGVTPEKDLNYTKVLFDENFPVVLYLHETNGNRITPLNMYKVLRRFFHVITIDYRSYGDSNEGNLSEVDIVKDVVFMYKWLKRRTNGEVFIWGHALGAAISTRAIAELQKEKIVPTGLFLEAGFTELKELLLHNDIIKFFSWLPWFNATVVDALEYNGFRFKTQEDVVEVNCPIMIVHAEDDHVVPYTMGEELFKTAQEKRNVTVQGSVSFYLFPGNLVYDHWRIYQAPELPNYIENHIDVCREFHRVSEETT</sequence>
<dbReference type="PANTHER" id="PTHR12277:SF194">
    <property type="entry name" value="FI04476P"/>
    <property type="match status" value="1"/>
</dbReference>
<dbReference type="SUPFAM" id="SSF53474">
    <property type="entry name" value="alpha/beta-Hydrolases"/>
    <property type="match status" value="1"/>
</dbReference>
<keyword evidence="3" id="KW-1185">Reference proteome</keyword>
<dbReference type="InterPro" id="IPR029058">
    <property type="entry name" value="AB_hydrolase_fold"/>
</dbReference>
<name>A0A8K0CYD7_IGNLU</name>
<dbReference type="Proteomes" id="UP000801492">
    <property type="component" value="Unassembled WGS sequence"/>
</dbReference>
<dbReference type="GO" id="GO:0047372">
    <property type="term" value="F:monoacylglycerol lipase activity"/>
    <property type="evidence" value="ECO:0007669"/>
    <property type="project" value="TreeGrafter"/>
</dbReference>
<dbReference type="GO" id="GO:0006660">
    <property type="term" value="P:phosphatidylserine catabolic process"/>
    <property type="evidence" value="ECO:0007669"/>
    <property type="project" value="TreeGrafter"/>
</dbReference>